<sequence length="142" mass="16895">MEEEEMVQEGDEGASKVRRSTWVNPYEGRPVAKEFLGGRPIRRYCMIMERRTLRDACITTFNEGNMCDIARHVYELDYTLLDIQTWIYELFDDIDGSLDDEFHKEYPQATKYEPAKGQLNQLTMRKMMNQLFPHDITWTLTR</sequence>
<dbReference type="AlphaFoldDB" id="A0A2Z6M0H9"/>
<dbReference type="EMBL" id="DF973306">
    <property type="protein sequence ID" value="GAU25156.1"/>
    <property type="molecule type" value="Genomic_DNA"/>
</dbReference>
<proteinExistence type="predicted"/>
<accession>A0A2Z6M0H9</accession>
<evidence type="ECO:0000313" key="2">
    <source>
        <dbReference type="Proteomes" id="UP000242715"/>
    </source>
</evidence>
<gene>
    <name evidence="1" type="ORF">TSUD_150550</name>
</gene>
<name>A0A2Z6M0H9_TRISU</name>
<evidence type="ECO:0000313" key="1">
    <source>
        <dbReference type="EMBL" id="GAU25156.1"/>
    </source>
</evidence>
<protein>
    <submittedName>
        <fullName evidence="1">Uncharacterized protein</fullName>
    </submittedName>
</protein>
<keyword evidence="2" id="KW-1185">Reference proteome</keyword>
<organism evidence="1 2">
    <name type="scientific">Trifolium subterraneum</name>
    <name type="common">Subterranean clover</name>
    <dbReference type="NCBI Taxonomy" id="3900"/>
    <lineage>
        <taxon>Eukaryota</taxon>
        <taxon>Viridiplantae</taxon>
        <taxon>Streptophyta</taxon>
        <taxon>Embryophyta</taxon>
        <taxon>Tracheophyta</taxon>
        <taxon>Spermatophyta</taxon>
        <taxon>Magnoliopsida</taxon>
        <taxon>eudicotyledons</taxon>
        <taxon>Gunneridae</taxon>
        <taxon>Pentapetalae</taxon>
        <taxon>rosids</taxon>
        <taxon>fabids</taxon>
        <taxon>Fabales</taxon>
        <taxon>Fabaceae</taxon>
        <taxon>Papilionoideae</taxon>
        <taxon>50 kb inversion clade</taxon>
        <taxon>NPAAA clade</taxon>
        <taxon>Hologalegina</taxon>
        <taxon>IRL clade</taxon>
        <taxon>Trifolieae</taxon>
        <taxon>Trifolium</taxon>
    </lineage>
</organism>
<dbReference type="Proteomes" id="UP000242715">
    <property type="component" value="Unassembled WGS sequence"/>
</dbReference>
<reference evidence="2" key="1">
    <citation type="journal article" date="2017" name="Front. Plant Sci.">
        <title>Climate Clever Clovers: New Paradigm to Reduce the Environmental Footprint of Ruminants by Breeding Low Methanogenic Forages Utilizing Haplotype Variation.</title>
        <authorList>
            <person name="Kaur P."/>
            <person name="Appels R."/>
            <person name="Bayer P.E."/>
            <person name="Keeble-Gagnere G."/>
            <person name="Wang J."/>
            <person name="Hirakawa H."/>
            <person name="Shirasawa K."/>
            <person name="Vercoe P."/>
            <person name="Stefanova K."/>
            <person name="Durmic Z."/>
            <person name="Nichols P."/>
            <person name="Revell C."/>
            <person name="Isobe S.N."/>
            <person name="Edwards D."/>
            <person name="Erskine W."/>
        </authorList>
    </citation>
    <scope>NUCLEOTIDE SEQUENCE [LARGE SCALE GENOMIC DNA]</scope>
    <source>
        <strain evidence="2">cv. Daliak</strain>
    </source>
</reference>